<protein>
    <submittedName>
        <fullName evidence="2">Uncharacterized protein</fullName>
    </submittedName>
</protein>
<organism evidence="2 3">
    <name type="scientific">Catenovulum maritimum</name>
    <dbReference type="NCBI Taxonomy" id="1513271"/>
    <lineage>
        <taxon>Bacteria</taxon>
        <taxon>Pseudomonadati</taxon>
        <taxon>Pseudomonadota</taxon>
        <taxon>Gammaproteobacteria</taxon>
        <taxon>Alteromonadales</taxon>
        <taxon>Alteromonadaceae</taxon>
        <taxon>Catenovulum</taxon>
    </lineage>
</organism>
<evidence type="ECO:0000256" key="1">
    <source>
        <dbReference type="SAM" id="Coils"/>
    </source>
</evidence>
<reference evidence="2 3" key="1">
    <citation type="submission" date="2015-04" db="EMBL/GenBank/DDBJ databases">
        <title>Draft Genome Sequence of the Novel Agar-Digesting Marine Bacterium Q1.</title>
        <authorList>
            <person name="Li Y."/>
            <person name="Li D."/>
            <person name="Chen G."/>
            <person name="Du Z."/>
        </authorList>
    </citation>
    <scope>NUCLEOTIDE SEQUENCE [LARGE SCALE GENOMIC DNA]</scope>
    <source>
        <strain evidence="2 3">Q1</strain>
    </source>
</reference>
<proteinExistence type="predicted"/>
<dbReference type="STRING" id="1513271.XM47_05565"/>
<dbReference type="Proteomes" id="UP000037600">
    <property type="component" value="Unassembled WGS sequence"/>
</dbReference>
<keyword evidence="1" id="KW-0175">Coiled coil</keyword>
<feature type="coiled-coil region" evidence="1">
    <location>
        <begin position="78"/>
        <end position="538"/>
    </location>
</feature>
<evidence type="ECO:0000313" key="3">
    <source>
        <dbReference type="Proteomes" id="UP000037600"/>
    </source>
</evidence>
<dbReference type="EMBL" id="LAZL01000007">
    <property type="protein sequence ID" value="KMT65929.1"/>
    <property type="molecule type" value="Genomic_DNA"/>
</dbReference>
<name>A0A0J8GXF3_9ALTE</name>
<keyword evidence="3" id="KW-1185">Reference proteome</keyword>
<gene>
    <name evidence="2" type="ORF">XM47_05565</name>
</gene>
<comment type="caution">
    <text evidence="2">The sequence shown here is derived from an EMBL/GenBank/DDBJ whole genome shotgun (WGS) entry which is preliminary data.</text>
</comment>
<accession>A0A0J8GXF3</accession>
<dbReference type="AlphaFoldDB" id="A0A0J8GXF3"/>
<sequence>MDSVMANLDHDVIQLGLQLRAQGQFVDRQVLSEHFSPEKAQQCFQIWQHHLEQLNMNQRALLPDSLSNKLSSTFQSILTEIEKQNTELTRQAELKLEQLHQNMATQTSQQFAKQTELTIEIKKLRAELKQKQSNLTENQKQLDQTFSQADQSRHLLDQKEEENRSLWRQLEGAKSEIETYKIQLSDALVGQQEASTTEKRLAQKKEENLTAEIETYKAETQNLQQQVAQYKQQIQLLQESQDKEKNNALESDHRLHSRLKESEAQLARHIAESANLEAELEAFQQNKHKEVSKLKSELSAAHIEIMDKNKNLESLTIQLAELKNKTEERQHIDKEKLETQADKLAEQNKELQFKDSTIAELESKNQQLTNEFRLQIDLKSREIDQLKQEHKHQKNDFAQQTEQLKRQITQLETAHEYKQRDSASLIESYKQEAKNKQELIKQTEIQISELKAELANLSNKLDNQIDTSKKLNDKLEQVKDKNLNDASIARQTIKVLREDLQKVQSEYDNFKQNSQQNLMEYKLKFEYAEKQLRQTEEN</sequence>
<evidence type="ECO:0000313" key="2">
    <source>
        <dbReference type="EMBL" id="KMT65929.1"/>
    </source>
</evidence>